<dbReference type="EMBL" id="ABWL02000009">
    <property type="protein sequence ID" value="EFE08026.1"/>
    <property type="molecule type" value="Genomic_DNA"/>
</dbReference>
<protein>
    <submittedName>
        <fullName evidence="3">HupH hydrogenase expression protein, C-terminal conserved region</fullName>
    </submittedName>
</protein>
<dbReference type="InterPro" id="IPR038527">
    <property type="entry name" value="HupH_C_sf"/>
</dbReference>
<evidence type="ECO:0000313" key="4">
    <source>
        <dbReference type="Proteomes" id="UP000003880"/>
    </source>
</evidence>
<proteinExistence type="inferred from homology"/>
<sequence length="285" mass="31291">MSESFFHLLGPGTQPGDDSFSMNPLPLTCRVNSDPSMATLENCPHSPAVMALLADVRHQLTQRIPTKQDVLGWDLSALSADDLTFLNTLLGEGEVSVRIQHADGRASEMQESIFCGIWRVRCQNDEGQWEEHLEAGSAPRALWQAATLNTLPDDTLLPPPIDGLMNGLTLAQELLAHVRDPATLPHSINLTQLPLSNADRLFLARLCGEGRIQIRTIGYGESQIDATALRHVWHVRCLDTLKGPLLESYEICPLPELVLAAPEDLLDSLERLDEVCDWLASGPPA</sequence>
<name>D4BDH7_9ENTR</name>
<evidence type="ECO:0000313" key="3">
    <source>
        <dbReference type="EMBL" id="EFE08026.1"/>
    </source>
</evidence>
<evidence type="ECO:0000256" key="1">
    <source>
        <dbReference type="ARBA" id="ARBA00010832"/>
    </source>
</evidence>
<dbReference type="Proteomes" id="UP000003880">
    <property type="component" value="Unassembled WGS sequence"/>
</dbReference>
<feature type="domain" description="HupH hydrogenase expression protein C-terminal" evidence="2">
    <location>
        <begin position="164"/>
        <end position="279"/>
    </location>
</feature>
<dbReference type="InterPro" id="IPR006894">
    <property type="entry name" value="HupH_Hydgase_express_prot_C"/>
</dbReference>
<feature type="domain" description="HupH hydrogenase expression protein C-terminal" evidence="2">
    <location>
        <begin position="50"/>
        <end position="139"/>
    </location>
</feature>
<dbReference type="RefSeq" id="WP_006685856.1">
    <property type="nucleotide sequence ID" value="NZ_GG730299.1"/>
</dbReference>
<dbReference type="HOGENOM" id="CLU_079566_0_0_6"/>
<comment type="caution">
    <text evidence="3">The sequence shown here is derived from an EMBL/GenBank/DDBJ whole genome shotgun (WGS) entry which is preliminary data.</text>
</comment>
<reference evidence="3 4" key="1">
    <citation type="submission" date="2010-02" db="EMBL/GenBank/DDBJ databases">
        <authorList>
            <person name="Weinstock G."/>
            <person name="Sodergren E."/>
            <person name="Clifton S."/>
            <person name="Fulton L."/>
            <person name="Fulton B."/>
            <person name="Courtney L."/>
            <person name="Fronick C."/>
            <person name="Harrison M."/>
            <person name="Strong C."/>
            <person name="Farmer C."/>
            <person name="Delahaunty K."/>
            <person name="Markovic C."/>
            <person name="Hall O."/>
            <person name="Minx P."/>
            <person name="Tomlinson C."/>
            <person name="Mitreva M."/>
            <person name="Nelson J."/>
            <person name="Hou S."/>
            <person name="Wollam A."/>
            <person name="Pepin K.H."/>
            <person name="Johnson M."/>
            <person name="Bhonagiri V."/>
            <person name="Zhang X."/>
            <person name="Suruliraj S."/>
            <person name="Warren W."/>
            <person name="Chinwalla A."/>
            <person name="Mardis E.R."/>
            <person name="Wilson R.K."/>
        </authorList>
    </citation>
    <scope>NUCLEOTIDE SEQUENCE [LARGE SCALE GENOMIC DNA]</scope>
    <source>
        <strain evidence="3 4">ATCC 29220</strain>
    </source>
</reference>
<dbReference type="eggNOG" id="COG1773">
    <property type="taxonomic scope" value="Bacteria"/>
</dbReference>
<dbReference type="Pfam" id="PF04809">
    <property type="entry name" value="HupH_C"/>
    <property type="match status" value="2"/>
</dbReference>
<organism evidence="3 4">
    <name type="scientific">Citrobacter youngae ATCC 29220</name>
    <dbReference type="NCBI Taxonomy" id="500640"/>
    <lineage>
        <taxon>Bacteria</taxon>
        <taxon>Pseudomonadati</taxon>
        <taxon>Pseudomonadota</taxon>
        <taxon>Gammaproteobacteria</taxon>
        <taxon>Enterobacterales</taxon>
        <taxon>Enterobacteriaceae</taxon>
        <taxon>Citrobacter</taxon>
        <taxon>Citrobacter freundii complex</taxon>
    </lineage>
</organism>
<dbReference type="AlphaFoldDB" id="D4BDH7"/>
<evidence type="ECO:0000259" key="2">
    <source>
        <dbReference type="Pfam" id="PF04809"/>
    </source>
</evidence>
<accession>D4BDH7</accession>
<comment type="similarity">
    <text evidence="1">Belongs to the HupH/HyaF family.</text>
</comment>
<dbReference type="Gene3D" id="3.30.1370.140">
    <property type="entry name" value="HupH hydrogenase expression protein, C-terminal domain"/>
    <property type="match status" value="2"/>
</dbReference>
<gene>
    <name evidence="3" type="ORF">CIT292_08544</name>
</gene>